<feature type="domain" description="RRM" evidence="12">
    <location>
        <begin position="78"/>
        <end position="159"/>
    </location>
</feature>
<dbReference type="CDD" id="cd00201">
    <property type="entry name" value="WW"/>
    <property type="match status" value="1"/>
</dbReference>
<dbReference type="SUPFAM" id="SSF54928">
    <property type="entry name" value="RNA-binding domain, RBD"/>
    <property type="match status" value="2"/>
</dbReference>
<evidence type="ECO:0000259" key="11">
    <source>
        <dbReference type="PROSITE" id="PS50020"/>
    </source>
</evidence>
<evidence type="ECO:0000256" key="9">
    <source>
        <dbReference type="PROSITE-ProRule" id="PRU00176"/>
    </source>
</evidence>
<keyword evidence="5 9" id="KW-0694">RNA-binding</keyword>
<keyword evidence="2" id="KW-0217">Developmental protein</keyword>
<evidence type="ECO:0000256" key="2">
    <source>
        <dbReference type="ARBA" id="ARBA00022473"/>
    </source>
</evidence>
<dbReference type="GO" id="GO:0009908">
    <property type="term" value="P:flower development"/>
    <property type="evidence" value="ECO:0007669"/>
    <property type="project" value="UniProtKB-KW"/>
</dbReference>
<dbReference type="EMBL" id="JAAARO010000001">
    <property type="protein sequence ID" value="KAF5752125.1"/>
    <property type="molecule type" value="Genomic_DNA"/>
</dbReference>
<feature type="domain" description="RRM" evidence="12">
    <location>
        <begin position="169"/>
        <end position="249"/>
    </location>
</feature>
<dbReference type="FunFam" id="3.30.70.330:FF:000332">
    <property type="entry name" value="flowering time control protein FCA isoform X2"/>
    <property type="match status" value="1"/>
</dbReference>
<dbReference type="GO" id="GO:0005634">
    <property type="term" value="C:nucleus"/>
    <property type="evidence" value="ECO:0007669"/>
    <property type="project" value="UniProtKB-SubCell"/>
</dbReference>
<dbReference type="InterPro" id="IPR012677">
    <property type="entry name" value="Nucleotide-bd_a/b_plait_sf"/>
</dbReference>
<proteinExistence type="predicted"/>
<dbReference type="PANTHER" id="PTHR24012">
    <property type="entry name" value="RNA BINDING PROTEIN"/>
    <property type="match status" value="1"/>
</dbReference>
<feature type="compositionally biased region" description="Polar residues" evidence="10">
    <location>
        <begin position="355"/>
        <end position="372"/>
    </location>
</feature>
<evidence type="ECO:0000256" key="3">
    <source>
        <dbReference type="ARBA" id="ARBA00022737"/>
    </source>
</evidence>
<evidence type="ECO:0000259" key="12">
    <source>
        <dbReference type="PROSITE" id="PS50102"/>
    </source>
</evidence>
<evidence type="ECO:0000256" key="8">
    <source>
        <dbReference type="ARBA" id="ARBA00071861"/>
    </source>
</evidence>
<feature type="region of interest" description="Disordered" evidence="10">
    <location>
        <begin position="623"/>
        <end position="646"/>
    </location>
</feature>
<dbReference type="SMART" id="SM00360">
    <property type="entry name" value="RRM"/>
    <property type="match status" value="2"/>
</dbReference>
<dbReference type="InterPro" id="IPR036020">
    <property type="entry name" value="WW_dom_sf"/>
</dbReference>
<feature type="region of interest" description="Disordered" evidence="10">
    <location>
        <begin position="1"/>
        <end position="69"/>
    </location>
</feature>
<accession>A0A7J7E0I8</accession>
<dbReference type="SMART" id="SM00456">
    <property type="entry name" value="WW"/>
    <property type="match status" value="1"/>
</dbReference>
<keyword evidence="3" id="KW-0677">Repeat</keyword>
<dbReference type="PROSITE" id="PS50020">
    <property type="entry name" value="WW_DOMAIN_2"/>
    <property type="match status" value="1"/>
</dbReference>
<evidence type="ECO:0000256" key="5">
    <source>
        <dbReference type="ARBA" id="ARBA00022884"/>
    </source>
</evidence>
<feature type="compositionally biased region" description="Polar residues" evidence="10">
    <location>
        <begin position="302"/>
        <end position="312"/>
    </location>
</feature>
<feature type="region of interest" description="Disordered" evidence="10">
    <location>
        <begin position="246"/>
        <end position="402"/>
    </location>
</feature>
<keyword evidence="4" id="KW-0221">Differentiation</keyword>
<dbReference type="AlphaFoldDB" id="A0A7J7E0I8"/>
<dbReference type="FunFam" id="3.30.70.330:FF:000374">
    <property type="entry name" value="Flowering time control protein FCA"/>
    <property type="match status" value="1"/>
</dbReference>
<dbReference type="PROSITE" id="PS01159">
    <property type="entry name" value="WW_DOMAIN_1"/>
    <property type="match status" value="1"/>
</dbReference>
<keyword evidence="7" id="KW-0539">Nucleus</keyword>
<dbReference type="Proteomes" id="UP000593562">
    <property type="component" value="Unassembled WGS sequence"/>
</dbReference>
<feature type="compositionally biased region" description="Polar residues" evidence="10">
    <location>
        <begin position="451"/>
        <end position="468"/>
    </location>
</feature>
<dbReference type="Gene3D" id="2.20.70.10">
    <property type="match status" value="1"/>
</dbReference>
<feature type="compositionally biased region" description="Low complexity" evidence="10">
    <location>
        <begin position="262"/>
        <end position="274"/>
    </location>
</feature>
<evidence type="ECO:0000256" key="6">
    <source>
        <dbReference type="ARBA" id="ARBA00023089"/>
    </source>
</evidence>
<dbReference type="SUPFAM" id="SSF51045">
    <property type="entry name" value="WW domain"/>
    <property type="match status" value="1"/>
</dbReference>
<protein>
    <recommendedName>
        <fullName evidence="8">Flowering time control protein FCA</fullName>
    </recommendedName>
</protein>
<sequence>MDKHSRDRHDINEDNYNSSNTHDSRYGGNRRPRRPSRFSDGPVNRYSGDNYDKQDSYNGRVRSPGGFRRDRVDGGSFAKLFVGSVPRTAVEEDIRPLFEEHGNVMEVALIKDKRTGQQQGCCFVKYATTDEADRAIRALHNQHTLPGGVGPIQVRFADGERERLGAVEYKLFVGSLNIQATEKEVGEIFAPYGLVEDVYLMRDEMKKSRGCGFVKYSSRDMASAAIHGLNGVYTMRGCAQPLIVRFADPKRPRPGDSRESRGGPAFGDPGFGPRFQPPGARPPPNYEQMGDRIQPSAWFPMSPQNLGPSSSPGVRGFGSQLPSRSGDLTMPSNQGGPMGSLHGPSDASLPGLNAVPSSTPSQQFPPVNQQISPLDKPLQSPQNLPPPHQLHPHGPSYPHMQSHHVGQMQIPFATGQAPFSQALLGSSAPLSTSQPQVQHSASSATALQPPLNVNSQAHPVSTGTSQQKLPSPVLQQMPQSLQQSPYPLAQMLSQQTQTLQASFQSSQQAFSQLQQQLQMMQPSNQSVTLPQNSQVTKQQSHWAEIGQQMGVNSSAATPAGNLPSSTSSVPPVPAITQTVAPVKCNWTEHTSPDGFKYYHNTVTGESQWEKPEELTLFEQQLHQKPSFQQPQGQSQPQVLPTPQVPQTQQVQFQAQMQPQFHHLQQLQQLSFSSAYPTPGVRGQQNVQEHGYAQLPLAASSVNDANRSQQVLEECAAKFQQEPVL</sequence>
<comment type="caution">
    <text evidence="13">The sequence shown here is derived from an EMBL/GenBank/DDBJ whole genome shotgun (WGS) entry which is preliminary data.</text>
</comment>
<dbReference type="InterPro" id="IPR001202">
    <property type="entry name" value="WW_dom"/>
</dbReference>
<dbReference type="Pfam" id="PF00076">
    <property type="entry name" value="RRM_1"/>
    <property type="match status" value="2"/>
</dbReference>
<feature type="region of interest" description="Disordered" evidence="10">
    <location>
        <begin position="451"/>
        <end position="471"/>
    </location>
</feature>
<gene>
    <name evidence="13" type="ORF">HS088_TW01G00032</name>
</gene>
<evidence type="ECO:0000313" key="14">
    <source>
        <dbReference type="Proteomes" id="UP000593562"/>
    </source>
</evidence>
<evidence type="ECO:0000256" key="10">
    <source>
        <dbReference type="SAM" id="MobiDB-lite"/>
    </source>
</evidence>
<feature type="compositionally biased region" description="Basic and acidic residues" evidence="10">
    <location>
        <begin position="247"/>
        <end position="261"/>
    </location>
</feature>
<dbReference type="InterPro" id="IPR035979">
    <property type="entry name" value="RBD_domain_sf"/>
</dbReference>
<dbReference type="InParanoid" id="A0A7J7E0I8"/>
<evidence type="ECO:0000256" key="4">
    <source>
        <dbReference type="ARBA" id="ARBA00022782"/>
    </source>
</evidence>
<organism evidence="13 14">
    <name type="scientific">Tripterygium wilfordii</name>
    <name type="common">Thunder God vine</name>
    <dbReference type="NCBI Taxonomy" id="458696"/>
    <lineage>
        <taxon>Eukaryota</taxon>
        <taxon>Viridiplantae</taxon>
        <taxon>Streptophyta</taxon>
        <taxon>Embryophyta</taxon>
        <taxon>Tracheophyta</taxon>
        <taxon>Spermatophyta</taxon>
        <taxon>Magnoliopsida</taxon>
        <taxon>eudicotyledons</taxon>
        <taxon>Gunneridae</taxon>
        <taxon>Pentapetalae</taxon>
        <taxon>rosids</taxon>
        <taxon>fabids</taxon>
        <taxon>Celastrales</taxon>
        <taxon>Celastraceae</taxon>
        <taxon>Tripterygium</taxon>
    </lineage>
</organism>
<name>A0A7J7E0I8_TRIWF</name>
<keyword evidence="14" id="KW-1185">Reference proteome</keyword>
<feature type="domain" description="WW" evidence="11">
    <location>
        <begin position="580"/>
        <end position="613"/>
    </location>
</feature>
<dbReference type="Gene3D" id="3.30.70.330">
    <property type="match status" value="2"/>
</dbReference>
<dbReference type="Pfam" id="PF00397">
    <property type="entry name" value="WW"/>
    <property type="match status" value="1"/>
</dbReference>
<dbReference type="FunCoup" id="A0A7J7E0I8">
    <property type="interactions" value="882"/>
</dbReference>
<dbReference type="InterPro" id="IPR000504">
    <property type="entry name" value="RRM_dom"/>
</dbReference>
<dbReference type="GO" id="GO:0030154">
    <property type="term" value="P:cell differentiation"/>
    <property type="evidence" value="ECO:0007669"/>
    <property type="project" value="UniProtKB-KW"/>
</dbReference>
<evidence type="ECO:0000256" key="1">
    <source>
        <dbReference type="ARBA" id="ARBA00004123"/>
    </source>
</evidence>
<evidence type="ECO:0000313" key="13">
    <source>
        <dbReference type="EMBL" id="KAF5752125.1"/>
    </source>
</evidence>
<evidence type="ECO:0000256" key="7">
    <source>
        <dbReference type="ARBA" id="ARBA00023242"/>
    </source>
</evidence>
<keyword evidence="6" id="KW-0287">Flowering</keyword>
<feature type="compositionally biased region" description="Pro residues" evidence="10">
    <location>
        <begin position="275"/>
        <end position="285"/>
    </location>
</feature>
<feature type="compositionally biased region" description="Basic and acidic residues" evidence="10">
    <location>
        <begin position="1"/>
        <end position="12"/>
    </location>
</feature>
<dbReference type="GO" id="GO:0003723">
    <property type="term" value="F:RNA binding"/>
    <property type="evidence" value="ECO:0007669"/>
    <property type="project" value="UniProtKB-UniRule"/>
</dbReference>
<reference evidence="13 14" key="1">
    <citation type="journal article" date="2020" name="Nat. Commun.">
        <title>Genome of Tripterygium wilfordii and identification of cytochrome P450 involved in triptolide biosynthesis.</title>
        <authorList>
            <person name="Tu L."/>
            <person name="Su P."/>
            <person name="Zhang Z."/>
            <person name="Gao L."/>
            <person name="Wang J."/>
            <person name="Hu T."/>
            <person name="Zhou J."/>
            <person name="Zhang Y."/>
            <person name="Zhao Y."/>
            <person name="Liu Y."/>
            <person name="Song Y."/>
            <person name="Tong Y."/>
            <person name="Lu Y."/>
            <person name="Yang J."/>
            <person name="Xu C."/>
            <person name="Jia M."/>
            <person name="Peters R.J."/>
            <person name="Huang L."/>
            <person name="Gao W."/>
        </authorList>
    </citation>
    <scope>NUCLEOTIDE SEQUENCE [LARGE SCALE GENOMIC DNA]</scope>
    <source>
        <strain evidence="14">cv. XIE 37</strain>
        <tissue evidence="13">Leaf</tissue>
    </source>
</reference>
<dbReference type="PROSITE" id="PS50102">
    <property type="entry name" value="RRM"/>
    <property type="match status" value="2"/>
</dbReference>
<comment type="subcellular location">
    <subcellularLocation>
        <location evidence="1">Nucleus</location>
    </subcellularLocation>
</comment>